<comment type="caution">
    <text evidence="1">The sequence shown here is derived from an EMBL/GenBank/DDBJ whole genome shotgun (WGS) entry which is preliminary data.</text>
</comment>
<name>A0A7C3PCX3_9CYAN</name>
<protein>
    <submittedName>
        <fullName evidence="1">Uncharacterized protein</fullName>
    </submittedName>
</protein>
<accession>A0A7C3PCX3</accession>
<reference evidence="1" key="1">
    <citation type="journal article" date="2020" name="mSystems">
        <title>Genome- and Community-Level Interaction Insights into Carbon Utilization and Element Cycling Functions of Hydrothermarchaeota in Hydrothermal Sediment.</title>
        <authorList>
            <person name="Zhou Z."/>
            <person name="Liu Y."/>
            <person name="Xu W."/>
            <person name="Pan J."/>
            <person name="Luo Z.H."/>
            <person name="Li M."/>
        </authorList>
    </citation>
    <scope>NUCLEOTIDE SEQUENCE [LARGE SCALE GENOMIC DNA]</scope>
    <source>
        <strain evidence="1">SpSt-418</strain>
    </source>
</reference>
<proteinExistence type="predicted"/>
<evidence type="ECO:0000313" key="1">
    <source>
        <dbReference type="EMBL" id="HFM97093.1"/>
    </source>
</evidence>
<organism evidence="1">
    <name type="scientific">Oscillatoriales cyanobacterium SpSt-418</name>
    <dbReference type="NCBI Taxonomy" id="2282169"/>
    <lineage>
        <taxon>Bacteria</taxon>
        <taxon>Bacillati</taxon>
        <taxon>Cyanobacteriota</taxon>
        <taxon>Cyanophyceae</taxon>
        <taxon>Oscillatoriophycideae</taxon>
        <taxon>Oscillatoriales</taxon>
    </lineage>
</organism>
<dbReference type="EMBL" id="DSRU01000054">
    <property type="protein sequence ID" value="HFM97093.1"/>
    <property type="molecule type" value="Genomic_DNA"/>
</dbReference>
<sequence length="222" mass="23877">MENKAMCSDGLSDRAAHIEQDLLQALLKAEGVSYTLDDDGTVAEDGISVADQPQSRISYPWNPAAPDADPAFAESQDVFAGFSDAEIEQQAGSFFAGLDSLFSETTVQTSLQERFGRVPQTLLQAIAQRAAQVATSTQSFADQLVQTAQDVLPALSGWTLEDLGVQARPLAFALRSSQPKPVEISVREADWEVLSDVEKAKLSLIAAQYALDILNQTGSEAR</sequence>
<dbReference type="AlphaFoldDB" id="A0A7C3PCX3"/>
<gene>
    <name evidence="1" type="ORF">ENR64_04850</name>
</gene>